<dbReference type="GO" id="GO:0008270">
    <property type="term" value="F:zinc ion binding"/>
    <property type="evidence" value="ECO:0007669"/>
    <property type="project" value="UniProtKB-KW"/>
</dbReference>
<reference evidence="5" key="1">
    <citation type="submission" date="2013-11" db="EMBL/GenBank/DDBJ databases">
        <title>Genome sequence of the fusiform rust pathogen reveals effectors for host alternation and coevolution with pine.</title>
        <authorList>
            <consortium name="DOE Joint Genome Institute"/>
            <person name="Smith K."/>
            <person name="Pendleton A."/>
            <person name="Kubisiak T."/>
            <person name="Anderson C."/>
            <person name="Salamov A."/>
            <person name="Aerts A."/>
            <person name="Riley R."/>
            <person name="Clum A."/>
            <person name="Lindquist E."/>
            <person name="Ence D."/>
            <person name="Campbell M."/>
            <person name="Kronenberg Z."/>
            <person name="Feau N."/>
            <person name="Dhillon B."/>
            <person name="Hamelin R."/>
            <person name="Burleigh J."/>
            <person name="Smith J."/>
            <person name="Yandell M."/>
            <person name="Nelson C."/>
            <person name="Grigoriev I."/>
            <person name="Davis J."/>
        </authorList>
    </citation>
    <scope>NUCLEOTIDE SEQUENCE</scope>
    <source>
        <strain evidence="5">G11</strain>
    </source>
</reference>
<dbReference type="OrthoDB" id="2507272at2759"/>
<protein>
    <recommendedName>
        <fullName evidence="4">CCHC-type domain-containing protein</fullName>
    </recommendedName>
</protein>
<dbReference type="InterPro" id="IPR001878">
    <property type="entry name" value="Znf_CCHC"/>
</dbReference>
<organism evidence="5 6">
    <name type="scientific">Cronartium quercuum f. sp. fusiforme G11</name>
    <dbReference type="NCBI Taxonomy" id="708437"/>
    <lineage>
        <taxon>Eukaryota</taxon>
        <taxon>Fungi</taxon>
        <taxon>Dikarya</taxon>
        <taxon>Basidiomycota</taxon>
        <taxon>Pucciniomycotina</taxon>
        <taxon>Pucciniomycetes</taxon>
        <taxon>Pucciniales</taxon>
        <taxon>Coleosporiaceae</taxon>
        <taxon>Cronartium</taxon>
    </lineage>
</organism>
<dbReference type="GO" id="GO:0006397">
    <property type="term" value="P:mRNA processing"/>
    <property type="evidence" value="ECO:0007669"/>
    <property type="project" value="UniProtKB-KW"/>
</dbReference>
<keyword evidence="2" id="KW-0863">Zinc-finger</keyword>
<feature type="region of interest" description="Disordered" evidence="3">
    <location>
        <begin position="508"/>
        <end position="535"/>
    </location>
</feature>
<keyword evidence="2" id="KW-0862">Zinc</keyword>
<evidence type="ECO:0000313" key="5">
    <source>
        <dbReference type="EMBL" id="KAG0147617.1"/>
    </source>
</evidence>
<name>A0A9P6NNY7_9BASI</name>
<proteinExistence type="predicted"/>
<dbReference type="GO" id="GO:0003676">
    <property type="term" value="F:nucleic acid binding"/>
    <property type="evidence" value="ECO:0007669"/>
    <property type="project" value="InterPro"/>
</dbReference>
<gene>
    <name evidence="5" type="ORF">CROQUDRAFT_42602</name>
</gene>
<evidence type="ECO:0000256" key="1">
    <source>
        <dbReference type="ARBA" id="ARBA00022664"/>
    </source>
</evidence>
<feature type="domain" description="CCHC-type" evidence="4">
    <location>
        <begin position="302"/>
        <end position="316"/>
    </location>
</feature>
<evidence type="ECO:0000256" key="2">
    <source>
        <dbReference type="PROSITE-ProRule" id="PRU00047"/>
    </source>
</evidence>
<dbReference type="Proteomes" id="UP000886653">
    <property type="component" value="Unassembled WGS sequence"/>
</dbReference>
<keyword evidence="1" id="KW-0507">mRNA processing</keyword>
<sequence>MPTDSPENDWKSAKFQAGLPTMVKNAGDHLKDDGSNYADWEYRVTRLIETVTGRENYLDDSEAHLRDLRGDRVIFSIIDLLVPADIGRRLSGSAQSAMTTIWSLFFFPSCTAHIAAWKEAQDNKLTEDMDIGTYLRKMDMKAMDLEQARFKWTKDSVLGMWYQLGLPSGYANVSMVLNTRLRSQPDQPVSAREVEEAIRAKSQEHGSMSTTTLANFNAIDLNATQMPITGNRRPFCNSIAPNPTDTASHISGAPIRSPMSQLTYTHTFQQLNAIDHHLTPASNIGGASQRRILPRVADLDHCLCCGHTGHWARACPYNQSTGPNLGNRQMRLNLVDVNGTKFTAEVLPDSTVTTDNDALPDGIWALEGNLTEAWDNPDEGVSDTGATHNVTGDMTRLTNIRMLTRPIPVSVATKGPKAYVTHLGTMHLQEDDGSPIPIHNTFYSPAAQRTLLSLPELVELGGSWNVYGKDMVLKAPCGKIVSAKYKDRRWVVPVINTSMFSTLSEPVTPSHGVALSHPPKESQPIRVNTASMGTP</sequence>
<dbReference type="InterPro" id="IPR036875">
    <property type="entry name" value="Znf_CCHC_sf"/>
</dbReference>
<dbReference type="PROSITE" id="PS50158">
    <property type="entry name" value="ZF_CCHC"/>
    <property type="match status" value="1"/>
</dbReference>
<keyword evidence="2" id="KW-0479">Metal-binding</keyword>
<keyword evidence="6" id="KW-1185">Reference proteome</keyword>
<dbReference type="Gene3D" id="4.10.60.10">
    <property type="entry name" value="Zinc finger, CCHC-type"/>
    <property type="match status" value="1"/>
</dbReference>
<dbReference type="AlphaFoldDB" id="A0A9P6NNY7"/>
<evidence type="ECO:0000259" key="4">
    <source>
        <dbReference type="PROSITE" id="PS50158"/>
    </source>
</evidence>
<dbReference type="EMBL" id="MU167246">
    <property type="protein sequence ID" value="KAG0147617.1"/>
    <property type="molecule type" value="Genomic_DNA"/>
</dbReference>
<evidence type="ECO:0000313" key="6">
    <source>
        <dbReference type="Proteomes" id="UP000886653"/>
    </source>
</evidence>
<feature type="compositionally biased region" description="Polar residues" evidence="3">
    <location>
        <begin position="525"/>
        <end position="535"/>
    </location>
</feature>
<comment type="caution">
    <text evidence="5">The sequence shown here is derived from an EMBL/GenBank/DDBJ whole genome shotgun (WGS) entry which is preliminary data.</text>
</comment>
<dbReference type="SUPFAM" id="SSF57756">
    <property type="entry name" value="Retrovirus zinc finger-like domains"/>
    <property type="match status" value="1"/>
</dbReference>
<accession>A0A9P6NNY7</accession>
<evidence type="ECO:0000256" key="3">
    <source>
        <dbReference type="SAM" id="MobiDB-lite"/>
    </source>
</evidence>